<feature type="region of interest" description="Disordered" evidence="1">
    <location>
        <begin position="69"/>
        <end position="94"/>
    </location>
</feature>
<sequence length="120" mass="13019">MTINTKERHGSIGFTINAVAAVLTIPVCVIRSETTAPDFSTSSGKQCERFFTVELQQLSNPLFIGSKTFNFPDETRGKESPSRSSSKPSPDATALCGGGVPVPFQVPHYLVTSFAYRNFV</sequence>
<name>A0ABQ7DPS6_BRACR</name>
<evidence type="ECO:0000313" key="3">
    <source>
        <dbReference type="Proteomes" id="UP000266723"/>
    </source>
</evidence>
<dbReference type="EMBL" id="QGKV02000649">
    <property type="protein sequence ID" value="KAF3579041.1"/>
    <property type="molecule type" value="Genomic_DNA"/>
</dbReference>
<accession>A0ABQ7DPS6</accession>
<proteinExistence type="predicted"/>
<gene>
    <name evidence="2" type="ORF">DY000_02031676</name>
</gene>
<reference evidence="2 3" key="1">
    <citation type="journal article" date="2020" name="BMC Genomics">
        <title>Intraspecific diversification of the crop wild relative Brassica cretica Lam. using demographic model selection.</title>
        <authorList>
            <person name="Kioukis A."/>
            <person name="Michalopoulou V.A."/>
            <person name="Briers L."/>
            <person name="Pirintsos S."/>
            <person name="Studholme D.J."/>
            <person name="Pavlidis P."/>
            <person name="Sarris P.F."/>
        </authorList>
    </citation>
    <scope>NUCLEOTIDE SEQUENCE [LARGE SCALE GENOMIC DNA]</scope>
    <source>
        <strain evidence="3">cv. PFS-1207/04</strain>
    </source>
</reference>
<evidence type="ECO:0000313" key="2">
    <source>
        <dbReference type="EMBL" id="KAF3579041.1"/>
    </source>
</evidence>
<keyword evidence="3" id="KW-1185">Reference proteome</keyword>
<comment type="caution">
    <text evidence="2">The sequence shown here is derived from an EMBL/GenBank/DDBJ whole genome shotgun (WGS) entry which is preliminary data.</text>
</comment>
<protein>
    <submittedName>
        <fullName evidence="2">Uncharacterized protein</fullName>
    </submittedName>
</protein>
<organism evidence="2 3">
    <name type="scientific">Brassica cretica</name>
    <name type="common">Mustard</name>
    <dbReference type="NCBI Taxonomy" id="69181"/>
    <lineage>
        <taxon>Eukaryota</taxon>
        <taxon>Viridiplantae</taxon>
        <taxon>Streptophyta</taxon>
        <taxon>Embryophyta</taxon>
        <taxon>Tracheophyta</taxon>
        <taxon>Spermatophyta</taxon>
        <taxon>Magnoliopsida</taxon>
        <taxon>eudicotyledons</taxon>
        <taxon>Gunneridae</taxon>
        <taxon>Pentapetalae</taxon>
        <taxon>rosids</taxon>
        <taxon>malvids</taxon>
        <taxon>Brassicales</taxon>
        <taxon>Brassicaceae</taxon>
        <taxon>Brassiceae</taxon>
        <taxon>Brassica</taxon>
    </lineage>
</organism>
<evidence type="ECO:0000256" key="1">
    <source>
        <dbReference type="SAM" id="MobiDB-lite"/>
    </source>
</evidence>
<dbReference type="Proteomes" id="UP000266723">
    <property type="component" value="Unassembled WGS sequence"/>
</dbReference>